<dbReference type="InterPro" id="IPR050999">
    <property type="entry name" value="ADP-ribosyltransferase_ARG"/>
</dbReference>
<comment type="catalytic activity">
    <reaction evidence="9 10">
        <text>L-arginyl-[protein] + NAD(+) = N(omega)-(ADP-D-ribosyl)-L-arginyl-[protein] + nicotinamide + H(+)</text>
        <dbReference type="Rhea" id="RHEA:19149"/>
        <dbReference type="Rhea" id="RHEA-COMP:10532"/>
        <dbReference type="Rhea" id="RHEA-COMP:15087"/>
        <dbReference type="ChEBI" id="CHEBI:15378"/>
        <dbReference type="ChEBI" id="CHEBI:17154"/>
        <dbReference type="ChEBI" id="CHEBI:29965"/>
        <dbReference type="ChEBI" id="CHEBI:57540"/>
        <dbReference type="ChEBI" id="CHEBI:142554"/>
        <dbReference type="EC" id="2.4.2.31"/>
    </reaction>
</comment>
<dbReference type="Proteomes" id="UP000663823">
    <property type="component" value="Unassembled WGS sequence"/>
</dbReference>
<dbReference type="GO" id="GO:0090729">
    <property type="term" value="F:toxin activity"/>
    <property type="evidence" value="ECO:0007669"/>
    <property type="project" value="UniProtKB-KW"/>
</dbReference>
<dbReference type="InterPro" id="IPR000768">
    <property type="entry name" value="ART"/>
</dbReference>
<dbReference type="Proteomes" id="UP000663882">
    <property type="component" value="Unassembled WGS sequence"/>
</dbReference>
<dbReference type="OrthoDB" id="423533at2759"/>
<dbReference type="EMBL" id="CAJOAX010000302">
    <property type="protein sequence ID" value="CAF3562042.1"/>
    <property type="molecule type" value="Genomic_DNA"/>
</dbReference>
<evidence type="ECO:0000256" key="7">
    <source>
        <dbReference type="ARBA" id="ARBA00022695"/>
    </source>
</evidence>
<evidence type="ECO:0000313" key="14">
    <source>
        <dbReference type="EMBL" id="CAF3562042.1"/>
    </source>
</evidence>
<evidence type="ECO:0000313" key="16">
    <source>
        <dbReference type="Proteomes" id="UP000663882"/>
    </source>
</evidence>
<dbReference type="InterPro" id="IPR004170">
    <property type="entry name" value="WWE_dom"/>
</dbReference>
<dbReference type="Pfam" id="PF01129">
    <property type="entry name" value="ART"/>
    <property type="match status" value="1"/>
</dbReference>
<evidence type="ECO:0000256" key="8">
    <source>
        <dbReference type="ARBA" id="ARBA00023026"/>
    </source>
</evidence>
<evidence type="ECO:0000256" key="10">
    <source>
        <dbReference type="RuleBase" id="RU361228"/>
    </source>
</evidence>
<dbReference type="PANTHER" id="PTHR10339:SF25">
    <property type="entry name" value="SECRETED EXOENZYME S"/>
    <property type="match status" value="1"/>
</dbReference>
<keyword evidence="5 10" id="KW-0328">Glycosyltransferase</keyword>
<evidence type="ECO:0000256" key="4">
    <source>
        <dbReference type="ARBA" id="ARBA00022656"/>
    </source>
</evidence>
<keyword evidence="7" id="KW-0548">Nucleotidyltransferase</keyword>
<comment type="similarity">
    <text evidence="2 10">Belongs to the Arg-specific ADP-ribosyltransferase family.</text>
</comment>
<dbReference type="Gene3D" id="3.90.176.10">
    <property type="entry name" value="Toxin ADP-ribosyltransferase, Chain A, domain 1"/>
    <property type="match status" value="1"/>
</dbReference>
<dbReference type="Proteomes" id="UP000663874">
    <property type="component" value="Unassembled WGS sequence"/>
</dbReference>
<dbReference type="GO" id="GO:0005576">
    <property type="term" value="C:extracellular region"/>
    <property type="evidence" value="ECO:0007669"/>
    <property type="project" value="UniProtKB-SubCell"/>
</dbReference>
<keyword evidence="10" id="KW-0520">NAD</keyword>
<dbReference type="EMBL" id="CAJOBE010017228">
    <property type="protein sequence ID" value="CAF4208781.1"/>
    <property type="molecule type" value="Genomic_DNA"/>
</dbReference>
<dbReference type="PROSITE" id="PS50918">
    <property type="entry name" value="WWE"/>
    <property type="match status" value="1"/>
</dbReference>
<proteinExistence type="inferred from homology"/>
<accession>A0A813NLV0</accession>
<comment type="subcellular location">
    <subcellularLocation>
        <location evidence="1">Secreted</location>
    </subcellularLocation>
</comment>
<keyword evidence="3" id="KW-0964">Secreted</keyword>
<dbReference type="GO" id="GO:0106274">
    <property type="term" value="F:NAD+-protein-arginine ADP-ribosyltransferase activity"/>
    <property type="evidence" value="ECO:0007669"/>
    <property type="project" value="UniProtKB-EC"/>
</dbReference>
<keyword evidence="8" id="KW-0843">Virulence</keyword>
<evidence type="ECO:0000256" key="2">
    <source>
        <dbReference type="ARBA" id="ARBA00009558"/>
    </source>
</evidence>
<evidence type="ECO:0000313" key="13">
    <source>
        <dbReference type="EMBL" id="CAF0800585.1"/>
    </source>
</evidence>
<dbReference type="Pfam" id="PF02825">
    <property type="entry name" value="WWE"/>
    <property type="match status" value="1"/>
</dbReference>
<sequence>MNSGTIAWYYQSELNPWPNISTIDANLKQWTKYRDLEIDLIEEAYQEKKSHVILDRYRIDFKHFIQINLNDETKQRPVKRETISNRIECLRENRFGSTISITSSSSSSYGKFDAWCPFLIAWLHSSSGKQAFVHFPKCIEKCAEGIIKEATLHDSHSHMEARYMAEKLRQYSKKSRIEIAELCIHFYTKDSFLYFVLNKALREHDCSKLETLGPLCYLMRNYSRLSQDYIGTVYRGVQLTYTEIEAHKRNIGEWKTWPAYTSTSKDRQMAEIFGNTLFIIEITNVKLSSPRAYDIAYISNYPNEKEVLIPAGVSFQILNFAQDASQKYIINVKV</sequence>
<organism evidence="12 16">
    <name type="scientific">Rotaria sordida</name>
    <dbReference type="NCBI Taxonomy" id="392033"/>
    <lineage>
        <taxon>Eukaryota</taxon>
        <taxon>Metazoa</taxon>
        <taxon>Spiralia</taxon>
        <taxon>Gnathifera</taxon>
        <taxon>Rotifera</taxon>
        <taxon>Eurotatoria</taxon>
        <taxon>Bdelloidea</taxon>
        <taxon>Philodinida</taxon>
        <taxon>Philodinidae</taxon>
        <taxon>Rotaria</taxon>
    </lineage>
</organism>
<dbReference type="Proteomes" id="UP000663889">
    <property type="component" value="Unassembled WGS sequence"/>
</dbReference>
<evidence type="ECO:0000313" key="15">
    <source>
        <dbReference type="EMBL" id="CAF4208781.1"/>
    </source>
</evidence>
<dbReference type="GO" id="GO:0016779">
    <property type="term" value="F:nucleotidyltransferase activity"/>
    <property type="evidence" value="ECO:0007669"/>
    <property type="project" value="UniProtKB-KW"/>
</dbReference>
<feature type="domain" description="WWE" evidence="11">
    <location>
        <begin position="1"/>
        <end position="80"/>
    </location>
</feature>
<dbReference type="EMBL" id="CAJNOO010000012">
    <property type="protein sequence ID" value="CAF0740683.1"/>
    <property type="molecule type" value="Genomic_DNA"/>
</dbReference>
<evidence type="ECO:0000256" key="9">
    <source>
        <dbReference type="ARBA" id="ARBA00047597"/>
    </source>
</evidence>
<keyword evidence="10" id="KW-0521">NADP</keyword>
<dbReference type="EMBL" id="CAJNOU010000009">
    <property type="protein sequence ID" value="CAF0800585.1"/>
    <property type="molecule type" value="Genomic_DNA"/>
</dbReference>
<dbReference type="SUPFAM" id="SSF117839">
    <property type="entry name" value="WWE domain"/>
    <property type="match status" value="1"/>
</dbReference>
<evidence type="ECO:0000313" key="12">
    <source>
        <dbReference type="EMBL" id="CAF0740683.1"/>
    </source>
</evidence>
<protein>
    <recommendedName>
        <fullName evidence="10">NAD(P)(+)--arginine ADP-ribosyltransferase</fullName>
        <ecNumber evidence="10">2.4.2.31</ecNumber>
    </recommendedName>
    <alternativeName>
        <fullName evidence="10">Mono(ADP-ribosyl)transferase</fullName>
    </alternativeName>
</protein>
<evidence type="ECO:0000259" key="11">
    <source>
        <dbReference type="PROSITE" id="PS50918"/>
    </source>
</evidence>
<gene>
    <name evidence="15" type="ORF">FNK824_LOCUS36654</name>
    <name evidence="14" type="ORF">OTI717_LOCUS4855</name>
    <name evidence="12" type="ORF">RFH988_LOCUS717</name>
    <name evidence="13" type="ORF">SEV965_LOCUS607</name>
</gene>
<name>A0A813NLV0_9BILA</name>
<evidence type="ECO:0000256" key="5">
    <source>
        <dbReference type="ARBA" id="ARBA00022676"/>
    </source>
</evidence>
<dbReference type="GO" id="GO:0003950">
    <property type="term" value="F:NAD+ poly-ADP-ribosyltransferase activity"/>
    <property type="evidence" value="ECO:0007669"/>
    <property type="project" value="TreeGrafter"/>
</dbReference>
<dbReference type="EC" id="2.4.2.31" evidence="10"/>
<comment type="caution">
    <text evidence="12">The sequence shown here is derived from an EMBL/GenBank/DDBJ whole genome shotgun (WGS) entry which is preliminary data.</text>
</comment>
<dbReference type="PROSITE" id="PS51996">
    <property type="entry name" value="TR_MART"/>
    <property type="match status" value="1"/>
</dbReference>
<evidence type="ECO:0000256" key="1">
    <source>
        <dbReference type="ARBA" id="ARBA00004613"/>
    </source>
</evidence>
<keyword evidence="6 10" id="KW-0808">Transferase</keyword>
<evidence type="ECO:0000256" key="6">
    <source>
        <dbReference type="ARBA" id="ARBA00022679"/>
    </source>
</evidence>
<dbReference type="PANTHER" id="PTHR10339">
    <property type="entry name" value="ADP-RIBOSYLTRANSFERASE"/>
    <property type="match status" value="1"/>
</dbReference>
<keyword evidence="4" id="KW-0800">Toxin</keyword>
<dbReference type="SUPFAM" id="SSF56399">
    <property type="entry name" value="ADP-ribosylation"/>
    <property type="match status" value="1"/>
</dbReference>
<dbReference type="Gene3D" id="3.30.720.50">
    <property type="match status" value="1"/>
</dbReference>
<dbReference type="InterPro" id="IPR037197">
    <property type="entry name" value="WWE_dom_sf"/>
</dbReference>
<evidence type="ECO:0000256" key="3">
    <source>
        <dbReference type="ARBA" id="ARBA00022525"/>
    </source>
</evidence>
<reference evidence="12" key="1">
    <citation type="submission" date="2021-02" db="EMBL/GenBank/DDBJ databases">
        <authorList>
            <person name="Nowell W R."/>
        </authorList>
    </citation>
    <scope>NUCLEOTIDE SEQUENCE</scope>
</reference>
<dbReference type="AlphaFoldDB" id="A0A813NLV0"/>